<organism evidence="5 6">
    <name type="scientific">Methanoplanus endosymbiosus</name>
    <dbReference type="NCBI Taxonomy" id="33865"/>
    <lineage>
        <taxon>Archaea</taxon>
        <taxon>Methanobacteriati</taxon>
        <taxon>Methanobacteriota</taxon>
        <taxon>Stenosarchaea group</taxon>
        <taxon>Methanomicrobia</taxon>
        <taxon>Methanomicrobiales</taxon>
        <taxon>Methanomicrobiaceae</taxon>
        <taxon>Methanoplanus</taxon>
    </lineage>
</organism>
<dbReference type="Pfam" id="PF01420">
    <property type="entry name" value="Methylase_S"/>
    <property type="match status" value="1"/>
</dbReference>
<keyword evidence="6" id="KW-1185">Reference proteome</keyword>
<keyword evidence="5" id="KW-0255">Endonuclease</keyword>
<dbReference type="EC" id="3.1.21.-" evidence="5"/>
<dbReference type="Gene3D" id="3.90.220.20">
    <property type="entry name" value="DNA methylase specificity domains"/>
    <property type="match status" value="1"/>
</dbReference>
<dbReference type="PANTHER" id="PTHR30408:SF12">
    <property type="entry name" value="TYPE I RESTRICTION ENZYME MJAVIII SPECIFICITY SUBUNIT"/>
    <property type="match status" value="1"/>
</dbReference>
<gene>
    <name evidence="5" type="ORF">L6E24_06735</name>
</gene>
<evidence type="ECO:0000256" key="2">
    <source>
        <dbReference type="ARBA" id="ARBA00022747"/>
    </source>
</evidence>
<evidence type="ECO:0000313" key="6">
    <source>
        <dbReference type="Proteomes" id="UP001060368"/>
    </source>
</evidence>
<accession>A0A9E7PRI2</accession>
<dbReference type="GO" id="GO:0004519">
    <property type="term" value="F:endonuclease activity"/>
    <property type="evidence" value="ECO:0007669"/>
    <property type="project" value="UniProtKB-KW"/>
</dbReference>
<dbReference type="InterPro" id="IPR000055">
    <property type="entry name" value="Restrct_endonuc_typeI_TRD"/>
</dbReference>
<keyword evidence="2" id="KW-0680">Restriction system</keyword>
<dbReference type="GO" id="GO:0016787">
    <property type="term" value="F:hydrolase activity"/>
    <property type="evidence" value="ECO:0007669"/>
    <property type="project" value="UniProtKB-KW"/>
</dbReference>
<proteinExistence type="inferred from homology"/>
<dbReference type="Proteomes" id="UP001060368">
    <property type="component" value="Chromosome"/>
</dbReference>
<protein>
    <submittedName>
        <fullName evidence="5">Restriction endonuclease subunit S</fullName>
        <ecNumber evidence="5">3.1.21.-</ecNumber>
    </submittedName>
</protein>
<dbReference type="EMBL" id="CP096115">
    <property type="protein sequence ID" value="UUX93804.1"/>
    <property type="molecule type" value="Genomic_DNA"/>
</dbReference>
<evidence type="ECO:0000256" key="1">
    <source>
        <dbReference type="ARBA" id="ARBA00010923"/>
    </source>
</evidence>
<keyword evidence="5" id="KW-0378">Hydrolase</keyword>
<dbReference type="AlphaFoldDB" id="A0A9E7PRI2"/>
<reference evidence="5" key="1">
    <citation type="submission" date="2022-04" db="EMBL/GenBank/DDBJ databases">
        <title>Complete genome of Methanoplanus endosymbiosus DSM 3599.</title>
        <authorList>
            <person name="Chen S.-C."/>
            <person name="You Y.-T."/>
            <person name="Zhou Y.-Z."/>
            <person name="Lai M.-C."/>
        </authorList>
    </citation>
    <scope>NUCLEOTIDE SEQUENCE</scope>
    <source>
        <strain evidence="5">DSM 3599</strain>
    </source>
</reference>
<dbReference type="GO" id="GO:0003677">
    <property type="term" value="F:DNA binding"/>
    <property type="evidence" value="ECO:0007669"/>
    <property type="project" value="UniProtKB-KW"/>
</dbReference>
<dbReference type="SUPFAM" id="SSF116734">
    <property type="entry name" value="DNA methylase specificity domain"/>
    <property type="match status" value="1"/>
</dbReference>
<dbReference type="GeneID" id="74307380"/>
<evidence type="ECO:0000313" key="5">
    <source>
        <dbReference type="EMBL" id="UUX93804.1"/>
    </source>
</evidence>
<dbReference type="RefSeq" id="WP_257743939.1">
    <property type="nucleotide sequence ID" value="NZ_CP096115.1"/>
</dbReference>
<feature type="domain" description="Type I restriction modification DNA specificity" evidence="4">
    <location>
        <begin position="5"/>
        <end position="161"/>
    </location>
</feature>
<keyword evidence="3" id="KW-0238">DNA-binding</keyword>
<sequence>MTHTTRLKDIASLNLGRPFRRKLEHDSSGTVCIIQNRDILPDSTIDYNNCLRLSPFDVSDKHRVNKGDILFRSRGPDTCSAIIEEETEEAVFASPLMKIEVNDREQVLPEYLNWFLNQRPSQAYYANNRRGSVVMMISISTLSELPVFIPELKKQKGFVEFSELIKRERRTSEKLSEKREKISLAILERTMKGEA</sequence>
<dbReference type="InterPro" id="IPR052021">
    <property type="entry name" value="Type-I_RS_S_subunit"/>
</dbReference>
<dbReference type="REBASE" id="651321">
    <property type="entry name" value="S1.Men3599ORF6740P"/>
</dbReference>
<keyword evidence="5" id="KW-0540">Nuclease</keyword>
<evidence type="ECO:0000259" key="4">
    <source>
        <dbReference type="Pfam" id="PF01420"/>
    </source>
</evidence>
<comment type="similarity">
    <text evidence="1">Belongs to the type-I restriction system S methylase family.</text>
</comment>
<name>A0A9E7PRI2_9EURY</name>
<dbReference type="GO" id="GO:0009307">
    <property type="term" value="P:DNA restriction-modification system"/>
    <property type="evidence" value="ECO:0007669"/>
    <property type="project" value="UniProtKB-KW"/>
</dbReference>
<evidence type="ECO:0000256" key="3">
    <source>
        <dbReference type="ARBA" id="ARBA00023125"/>
    </source>
</evidence>
<dbReference type="InterPro" id="IPR044946">
    <property type="entry name" value="Restrct_endonuc_typeI_TRD_sf"/>
</dbReference>
<dbReference type="KEGG" id="mend:L6E24_06735"/>
<dbReference type="PANTHER" id="PTHR30408">
    <property type="entry name" value="TYPE-1 RESTRICTION ENZYME ECOKI SPECIFICITY PROTEIN"/>
    <property type="match status" value="1"/>
</dbReference>